<dbReference type="InterPro" id="IPR001769">
    <property type="entry name" value="Gingipain"/>
</dbReference>
<dbReference type="InterPro" id="IPR029031">
    <property type="entry name" value="Gingipain_N_sf"/>
</dbReference>
<gene>
    <name evidence="4" type="ORF">UABAM_01508</name>
</gene>
<accession>A0A5S9IKE8</accession>
<dbReference type="SUPFAM" id="SSF52129">
    <property type="entry name" value="Caspase-like"/>
    <property type="match status" value="1"/>
</dbReference>
<keyword evidence="1 2" id="KW-0732">Signal</keyword>
<evidence type="ECO:0000313" key="4">
    <source>
        <dbReference type="EMBL" id="BBM83157.1"/>
    </source>
</evidence>
<feature type="signal peptide" evidence="2">
    <location>
        <begin position="1"/>
        <end position="22"/>
    </location>
</feature>
<dbReference type="GO" id="GO:0008234">
    <property type="term" value="F:cysteine-type peptidase activity"/>
    <property type="evidence" value="ECO:0007669"/>
    <property type="project" value="InterPro"/>
</dbReference>
<dbReference type="KEGG" id="uam:UABAM_01508"/>
<feature type="domain" description="Gingipain" evidence="3">
    <location>
        <begin position="328"/>
        <end position="693"/>
    </location>
</feature>
<dbReference type="EMBL" id="AP019860">
    <property type="protein sequence ID" value="BBM83157.1"/>
    <property type="molecule type" value="Genomic_DNA"/>
</dbReference>
<keyword evidence="5" id="KW-1185">Reference proteome</keyword>
<dbReference type="AlphaFoldDB" id="A0A5S9IKE8"/>
<dbReference type="InterPro" id="IPR029030">
    <property type="entry name" value="Caspase-like_dom_sf"/>
</dbReference>
<organism evidence="4 5">
    <name type="scientific">Uabimicrobium amorphum</name>
    <dbReference type="NCBI Taxonomy" id="2596890"/>
    <lineage>
        <taxon>Bacteria</taxon>
        <taxon>Pseudomonadati</taxon>
        <taxon>Planctomycetota</taxon>
        <taxon>Candidatus Uabimicrobiia</taxon>
        <taxon>Candidatus Uabimicrobiales</taxon>
        <taxon>Candidatus Uabimicrobiaceae</taxon>
        <taxon>Candidatus Uabimicrobium</taxon>
    </lineage>
</organism>
<dbReference type="Proteomes" id="UP000326354">
    <property type="component" value="Chromosome"/>
</dbReference>
<dbReference type="Gene3D" id="3.40.50.1460">
    <property type="match status" value="1"/>
</dbReference>
<dbReference type="OrthoDB" id="292502at2"/>
<feature type="chain" id="PRO_5024813629" evidence="2">
    <location>
        <begin position="23"/>
        <end position="803"/>
    </location>
</feature>
<evidence type="ECO:0000256" key="2">
    <source>
        <dbReference type="SAM" id="SignalP"/>
    </source>
</evidence>
<sequence>MFTTCAKFIKFILVLLCVQIVAEEAVKITVDEKGPYVIHYDQLPSFMQGCLHDYLELQYNGKKVPIHVNAQTEKLRRGDSIFFYNYYRGSHAYILKRKFVVSQARWRKKFLRNAKLPKISSCINKKELTQNNINASLPGEKSGITPIAFDYKMWKRASRRGVLEIRFYLENILPATTSTVFIDLVHSYTCEAVGTTKIFINGELNGLYALSSLKKLQTKRLRRGGNQLRFELQPGTYLPVYLNNITVFYRGAILGSGQLTAQKQKYHIAIAERETYCFLSEDYVYQEVRNAFYCNEPRRIYFWRKTNFKTAKVRKIKIFRNKNAGANYIVIAPKNLQGILQRLVQWRKGQGHRFLFATPQEIYDTFGYGMANAAAIKRFIKSIAKKQRIEYLLLVGDVGKIEIPTNYVYTYFGGVTASDFPYSLDGKIAVGRIPTQNYEKLNTIISKIIAYETQGGLWQHKVHFVAGQGDFGAAIDSFCELVFKKLVASYMPTLYQLKMMYANPNSPFFELPKKFMPGVLRRFGEGGLFFVYVGHGNYDRFADISHNKRRYPMLRKRDVQKMYRGNTFPPVVSIACDTAYFDHHRECLGEKMLFHPFGCSLFIGSSRISHPYANALVGKALLKGLFVKKSDTVGKLMCNVYHELKFPPRFDFLQILIDGGAKMFTIGTPLRDLNRIRREHCYLYGILGDPATRIRYPKNVLSIKMKKKYDEFLVLGVTSKVNIPVSTKMHVSVSFDLLGAETSSLAVHDQAIFETSKFYENGELRIPIKNLKPGKYYIRVCMVIQNDCLVGTYLYSKGKTNGN</sequence>
<evidence type="ECO:0000313" key="5">
    <source>
        <dbReference type="Proteomes" id="UP000326354"/>
    </source>
</evidence>
<name>A0A5S9IKE8_UABAM</name>
<dbReference type="GO" id="GO:0006508">
    <property type="term" value="P:proteolysis"/>
    <property type="evidence" value="ECO:0007669"/>
    <property type="project" value="InterPro"/>
</dbReference>
<evidence type="ECO:0000256" key="1">
    <source>
        <dbReference type="ARBA" id="ARBA00022729"/>
    </source>
</evidence>
<dbReference type="Pfam" id="PF01364">
    <property type="entry name" value="Peptidase_C25"/>
    <property type="match status" value="1"/>
</dbReference>
<evidence type="ECO:0000259" key="3">
    <source>
        <dbReference type="Pfam" id="PF01364"/>
    </source>
</evidence>
<protein>
    <submittedName>
        <fullName evidence="4">Peptidase C25</fullName>
    </submittedName>
</protein>
<dbReference type="RefSeq" id="WP_151967370.1">
    <property type="nucleotide sequence ID" value="NZ_AP019860.1"/>
</dbReference>
<reference evidence="4 5" key="1">
    <citation type="submission" date="2019-08" db="EMBL/GenBank/DDBJ databases">
        <title>Complete genome sequence of Candidatus Uab amorphum.</title>
        <authorList>
            <person name="Shiratori T."/>
            <person name="Suzuki S."/>
            <person name="Kakizawa Y."/>
            <person name="Ishida K."/>
        </authorList>
    </citation>
    <scope>NUCLEOTIDE SEQUENCE [LARGE SCALE GENOMIC DNA]</scope>
    <source>
        <strain evidence="4 5">SRT547</strain>
    </source>
</reference>
<dbReference type="Gene3D" id="3.40.50.10390">
    <property type="entry name" value="Gingipain r, domain 1"/>
    <property type="match status" value="1"/>
</dbReference>
<proteinExistence type="predicted"/>